<protein>
    <submittedName>
        <fullName evidence="2">Metallophosphoesterase</fullName>
    </submittedName>
</protein>
<dbReference type="SUPFAM" id="SSF56300">
    <property type="entry name" value="Metallo-dependent phosphatases"/>
    <property type="match status" value="1"/>
</dbReference>
<dbReference type="EMBL" id="BSFQ01000050">
    <property type="protein sequence ID" value="GLL15584.1"/>
    <property type="molecule type" value="Genomic_DNA"/>
</dbReference>
<feature type="domain" description="Calcineurin-like phosphoesterase" evidence="1">
    <location>
        <begin position="22"/>
        <end position="190"/>
    </location>
</feature>
<evidence type="ECO:0000313" key="3">
    <source>
        <dbReference type="Proteomes" id="UP001143463"/>
    </source>
</evidence>
<comment type="caution">
    <text evidence="2">The sequence shown here is derived from an EMBL/GenBank/DDBJ whole genome shotgun (WGS) entry which is preliminary data.</text>
</comment>
<evidence type="ECO:0000259" key="1">
    <source>
        <dbReference type="Pfam" id="PF00149"/>
    </source>
</evidence>
<dbReference type="AlphaFoldDB" id="A0A9W6P0G8"/>
<gene>
    <name evidence="2" type="ORF">GCM10017577_67360</name>
</gene>
<reference evidence="2" key="1">
    <citation type="journal article" date="2014" name="Int. J. Syst. Evol. Microbiol.">
        <title>Complete genome sequence of Corynebacterium casei LMG S-19264T (=DSM 44701T), isolated from a smear-ripened cheese.</title>
        <authorList>
            <consortium name="US DOE Joint Genome Institute (JGI-PGF)"/>
            <person name="Walter F."/>
            <person name="Albersmeier A."/>
            <person name="Kalinowski J."/>
            <person name="Ruckert C."/>
        </authorList>
    </citation>
    <scope>NUCLEOTIDE SEQUENCE</scope>
    <source>
        <strain evidence="2">VKM Ac-1069</strain>
    </source>
</reference>
<dbReference type="Gene3D" id="3.60.21.10">
    <property type="match status" value="1"/>
</dbReference>
<evidence type="ECO:0000313" key="2">
    <source>
        <dbReference type="EMBL" id="GLL15584.1"/>
    </source>
</evidence>
<sequence>MVRTLAVADEEIPGLRCGAARRGAVDLVLAAGDLPFDYLAAIADDVDRPAVMVPGNHDRDLSGFRQRRGLWTSAGHPCEWPGPAGFENADGRIVDAGGLRIAGLGGCLRYRAGPNQWTEAEQTRRAKRLVRLAKRARRKDGRGVDVLLTHAPPRHCGDREDGPHRGFVCLHGVVAQLQPRFLVHGHIHPYGEPVPDRMLGTTRVVNVVGRKVLDL</sequence>
<proteinExistence type="predicted"/>
<reference evidence="2" key="2">
    <citation type="submission" date="2023-01" db="EMBL/GenBank/DDBJ databases">
        <authorList>
            <person name="Sun Q."/>
            <person name="Evtushenko L."/>
        </authorList>
    </citation>
    <scope>NUCLEOTIDE SEQUENCE</scope>
    <source>
        <strain evidence="2">VKM Ac-1069</strain>
    </source>
</reference>
<name>A0A9W6P0G8_9PSEU</name>
<keyword evidence="3" id="KW-1185">Reference proteome</keyword>
<dbReference type="InterPro" id="IPR004843">
    <property type="entry name" value="Calcineurin-like_PHP"/>
</dbReference>
<dbReference type="GO" id="GO:0016787">
    <property type="term" value="F:hydrolase activity"/>
    <property type="evidence" value="ECO:0007669"/>
    <property type="project" value="InterPro"/>
</dbReference>
<dbReference type="RefSeq" id="WP_037042859.1">
    <property type="nucleotide sequence ID" value="NZ_BAAAUZ010000048.1"/>
</dbReference>
<organism evidence="2 3">
    <name type="scientific">Pseudonocardia halophobica</name>
    <dbReference type="NCBI Taxonomy" id="29401"/>
    <lineage>
        <taxon>Bacteria</taxon>
        <taxon>Bacillati</taxon>
        <taxon>Actinomycetota</taxon>
        <taxon>Actinomycetes</taxon>
        <taxon>Pseudonocardiales</taxon>
        <taxon>Pseudonocardiaceae</taxon>
        <taxon>Pseudonocardia</taxon>
    </lineage>
</organism>
<accession>A0A9W6P0G8</accession>
<dbReference type="InterPro" id="IPR029052">
    <property type="entry name" value="Metallo-depent_PP-like"/>
</dbReference>
<dbReference type="Proteomes" id="UP001143463">
    <property type="component" value="Unassembled WGS sequence"/>
</dbReference>
<dbReference type="Pfam" id="PF00149">
    <property type="entry name" value="Metallophos"/>
    <property type="match status" value="1"/>
</dbReference>